<protein>
    <submittedName>
        <fullName evidence="4">Putative NADH:flavin oxidoreductase</fullName>
    </submittedName>
</protein>
<dbReference type="KEGG" id="dfl:DFE_2271"/>
<organism evidence="4 5">
    <name type="scientific">Desulfovibrio ferrophilus</name>
    <dbReference type="NCBI Taxonomy" id="241368"/>
    <lineage>
        <taxon>Bacteria</taxon>
        <taxon>Pseudomonadati</taxon>
        <taxon>Thermodesulfobacteriota</taxon>
        <taxon>Desulfovibrionia</taxon>
        <taxon>Desulfovibrionales</taxon>
        <taxon>Desulfovibrionaceae</taxon>
        <taxon>Desulfovibrio</taxon>
    </lineage>
</organism>
<evidence type="ECO:0000313" key="5">
    <source>
        <dbReference type="Proteomes" id="UP000269883"/>
    </source>
</evidence>
<dbReference type="PANTHER" id="PTHR43656">
    <property type="entry name" value="BINDING OXIDOREDUCTASE, PUTATIVE (AFU_ORTHOLOGUE AFUA_2G08260)-RELATED"/>
    <property type="match status" value="1"/>
</dbReference>
<dbReference type="CDD" id="cd02803">
    <property type="entry name" value="OYE_like_FMN_family"/>
    <property type="match status" value="1"/>
</dbReference>
<gene>
    <name evidence="4" type="ORF">DFE_2271</name>
</gene>
<sequence length="377" mass="41562">MSTLFDSVRVGSMELPNRFVRSATWEGMAGEDGSSSSKLNAMMGHLAKNEIGLIITGHAYVSPEGQAGPWQLGIHTDEMIPGLTEMTAKAHQAGGKICCQLAHAGNRGAQDLTNLQPFGPSDKDFRGKARDCKAMTADDIQAVIQAFGNAASRAKQAGFDAVQIHSAHGYLLGQFLSPFYNLRDDQYGGNRENRERLTMDVYTAVREAVGPDYPVLIKLNAHDYMHDLENSYTLDDMLSICARLNEAGIDAIELSGGTIDSRQNIPSRMGMIKRDREGFHRKAAEAYKKTNNGAPLMLVGGIRSFEKAEQFVNDGICDFISLCRPLIREPNLIKRWKSGDHAKAECMSDNLCFKPVRAGEGLYCLLKKKQLENKKEK</sequence>
<dbReference type="GO" id="GO:0010181">
    <property type="term" value="F:FMN binding"/>
    <property type="evidence" value="ECO:0007669"/>
    <property type="project" value="InterPro"/>
</dbReference>
<dbReference type="PANTHER" id="PTHR43656:SF2">
    <property type="entry name" value="BINDING OXIDOREDUCTASE, PUTATIVE (AFU_ORTHOLOGUE AFUA_2G08260)-RELATED"/>
    <property type="match status" value="1"/>
</dbReference>
<dbReference type="OrthoDB" id="9784632at2"/>
<dbReference type="Proteomes" id="UP000269883">
    <property type="component" value="Chromosome"/>
</dbReference>
<evidence type="ECO:0000256" key="1">
    <source>
        <dbReference type="ARBA" id="ARBA00022630"/>
    </source>
</evidence>
<dbReference type="InterPro" id="IPR013785">
    <property type="entry name" value="Aldolase_TIM"/>
</dbReference>
<feature type="domain" description="NADH:flavin oxidoreductase/NADH oxidase N-terminal" evidence="3">
    <location>
        <begin position="4"/>
        <end position="339"/>
    </location>
</feature>
<name>A0A2Z6B0E2_9BACT</name>
<dbReference type="InterPro" id="IPR001155">
    <property type="entry name" value="OxRdtase_FMN_N"/>
</dbReference>
<evidence type="ECO:0000259" key="3">
    <source>
        <dbReference type="Pfam" id="PF00724"/>
    </source>
</evidence>
<accession>A0A2Z6B0E2</accession>
<dbReference type="GO" id="GO:0016491">
    <property type="term" value="F:oxidoreductase activity"/>
    <property type="evidence" value="ECO:0007669"/>
    <property type="project" value="UniProtKB-KW"/>
</dbReference>
<dbReference type="SUPFAM" id="SSF51395">
    <property type="entry name" value="FMN-linked oxidoreductases"/>
    <property type="match status" value="1"/>
</dbReference>
<reference evidence="4 5" key="1">
    <citation type="journal article" date="2018" name="Sci. Adv.">
        <title>Multi-heme cytochromes provide a pathway for survival in energy-limited environments.</title>
        <authorList>
            <person name="Deng X."/>
            <person name="Dohmae N."/>
            <person name="Nealson K.H."/>
            <person name="Hashimoto K."/>
            <person name="Okamoto A."/>
        </authorList>
    </citation>
    <scope>NUCLEOTIDE SEQUENCE [LARGE SCALE GENOMIC DNA]</scope>
    <source>
        <strain evidence="4 5">IS5</strain>
    </source>
</reference>
<dbReference type="Pfam" id="PF00724">
    <property type="entry name" value="Oxidored_FMN"/>
    <property type="match status" value="1"/>
</dbReference>
<evidence type="ECO:0000313" key="4">
    <source>
        <dbReference type="EMBL" id="BBD08997.1"/>
    </source>
</evidence>
<keyword evidence="2" id="KW-0560">Oxidoreductase</keyword>
<evidence type="ECO:0000256" key="2">
    <source>
        <dbReference type="ARBA" id="ARBA00023002"/>
    </source>
</evidence>
<dbReference type="AlphaFoldDB" id="A0A2Z6B0E2"/>
<dbReference type="Gene3D" id="3.20.20.70">
    <property type="entry name" value="Aldolase class I"/>
    <property type="match status" value="1"/>
</dbReference>
<dbReference type="EMBL" id="AP017378">
    <property type="protein sequence ID" value="BBD08997.1"/>
    <property type="molecule type" value="Genomic_DNA"/>
</dbReference>
<keyword evidence="1" id="KW-0285">Flavoprotein</keyword>
<proteinExistence type="predicted"/>
<dbReference type="RefSeq" id="WP_126379597.1">
    <property type="nucleotide sequence ID" value="NZ_AP017378.1"/>
</dbReference>
<keyword evidence="5" id="KW-1185">Reference proteome</keyword>
<dbReference type="InterPro" id="IPR051799">
    <property type="entry name" value="NADH_flavin_oxidoreductase"/>
</dbReference>